<comment type="caution">
    <text evidence="1">The sequence shown here is derived from an EMBL/GenBank/DDBJ whole genome shotgun (WGS) entry which is preliminary data.</text>
</comment>
<dbReference type="PANTHER" id="PTHR37691">
    <property type="entry name" value="BLR3518 PROTEIN"/>
    <property type="match status" value="1"/>
</dbReference>
<gene>
    <name evidence="1" type="ORF">C4900_02145</name>
</gene>
<dbReference type="PANTHER" id="PTHR37691:SF1">
    <property type="entry name" value="BLR3518 PROTEIN"/>
    <property type="match status" value="1"/>
</dbReference>
<evidence type="ECO:0000313" key="2">
    <source>
        <dbReference type="Proteomes" id="UP000253250"/>
    </source>
</evidence>
<name>A0A368HKD8_9GAMM</name>
<dbReference type="OrthoDB" id="5704412at2"/>
<dbReference type="EMBL" id="PSYR01000001">
    <property type="protein sequence ID" value="RCN58607.1"/>
    <property type="molecule type" value="Genomic_DNA"/>
</dbReference>
<reference evidence="1 2" key="1">
    <citation type="submission" date="2018-02" db="EMBL/GenBank/DDBJ databases">
        <title>Insights into the biology of acidophilic members of the Acidiferrobacteraceae family derived from comparative genomic analyses.</title>
        <authorList>
            <person name="Issotta F."/>
            <person name="Thyssen C."/>
            <person name="Mena C."/>
            <person name="Moya A."/>
            <person name="Bellenberg S."/>
            <person name="Sproer C."/>
            <person name="Covarrubias P.C."/>
            <person name="Sand W."/>
            <person name="Quatrini R."/>
            <person name="Vera M."/>
        </authorList>
    </citation>
    <scope>NUCLEOTIDE SEQUENCE [LARGE SCALE GENOMIC DNA]</scope>
    <source>
        <strain evidence="2">m-1</strain>
    </source>
</reference>
<dbReference type="InterPro" id="IPR027396">
    <property type="entry name" value="DsrEFH-like"/>
</dbReference>
<evidence type="ECO:0000313" key="1">
    <source>
        <dbReference type="EMBL" id="RCN58607.1"/>
    </source>
</evidence>
<sequence>MCAYPLRSCKALLVGIVMVFLTLPQAWALRYGPASYNNYPAFYNSHPLPTPTFFRGKVLKAVIEVDSAAPARWNYAVAVLSNIEKAFGKNPRRYRLELVAFGPGIRMLSIWSDAHNRMALTQLAAHGLKIRACHNAMLANHLTRKDIFAFARVVPAGVLEIARKEMQGYVALKP</sequence>
<organism evidence="1 2">
    <name type="scientific">Acidiferrobacter thiooxydans</name>
    <dbReference type="NCBI Taxonomy" id="163359"/>
    <lineage>
        <taxon>Bacteria</taxon>
        <taxon>Pseudomonadati</taxon>
        <taxon>Pseudomonadota</taxon>
        <taxon>Gammaproteobacteria</taxon>
        <taxon>Acidiferrobacterales</taxon>
        <taxon>Acidiferrobacteraceae</taxon>
        <taxon>Acidiferrobacter</taxon>
    </lineage>
</organism>
<dbReference type="Proteomes" id="UP000253250">
    <property type="component" value="Unassembled WGS sequence"/>
</dbReference>
<dbReference type="Gene3D" id="3.40.1260.10">
    <property type="entry name" value="DsrEFH-like"/>
    <property type="match status" value="1"/>
</dbReference>
<keyword evidence="2" id="KW-1185">Reference proteome</keyword>
<protein>
    <submittedName>
        <fullName evidence="1">Uncharacterized protein</fullName>
    </submittedName>
</protein>
<dbReference type="AlphaFoldDB" id="A0A368HKD8"/>
<accession>A0A368HKD8</accession>
<proteinExistence type="predicted"/>
<dbReference type="SUPFAM" id="SSF75169">
    <property type="entry name" value="DsrEFH-like"/>
    <property type="match status" value="1"/>
</dbReference>